<evidence type="ECO:0000256" key="4">
    <source>
        <dbReference type="ARBA" id="ARBA00023136"/>
    </source>
</evidence>
<comment type="subcellular location">
    <subcellularLocation>
        <location evidence="1">Membrane</location>
        <topology evidence="1">Multi-pass membrane protein</topology>
    </subcellularLocation>
</comment>
<dbReference type="InParanoid" id="A0A1X7TN28"/>
<evidence type="ECO:0000256" key="1">
    <source>
        <dbReference type="ARBA" id="ARBA00004141"/>
    </source>
</evidence>
<keyword evidence="4 5" id="KW-0472">Membrane</keyword>
<evidence type="ECO:0000313" key="7">
    <source>
        <dbReference type="EnsemblMetazoa" id="Aqu2.1.16373_001"/>
    </source>
</evidence>
<organism evidence="7">
    <name type="scientific">Amphimedon queenslandica</name>
    <name type="common">Sponge</name>
    <dbReference type="NCBI Taxonomy" id="400682"/>
    <lineage>
        <taxon>Eukaryota</taxon>
        <taxon>Metazoa</taxon>
        <taxon>Porifera</taxon>
        <taxon>Demospongiae</taxon>
        <taxon>Heteroscleromorpha</taxon>
        <taxon>Haplosclerida</taxon>
        <taxon>Niphatidae</taxon>
        <taxon>Amphimedon</taxon>
    </lineage>
</organism>
<feature type="transmembrane region" description="Helical" evidence="5">
    <location>
        <begin position="1046"/>
        <end position="1068"/>
    </location>
</feature>
<dbReference type="PANTHER" id="PTHR13715">
    <property type="entry name" value="RYANODINE RECEPTOR AND IP3 RECEPTOR"/>
    <property type="match status" value="1"/>
</dbReference>
<dbReference type="Gene3D" id="1.10.287.70">
    <property type="match status" value="1"/>
</dbReference>
<dbReference type="STRING" id="400682.A0A1X7TN28"/>
<evidence type="ECO:0000259" key="6">
    <source>
        <dbReference type="Pfam" id="PF00520"/>
    </source>
</evidence>
<evidence type="ECO:0000256" key="5">
    <source>
        <dbReference type="SAM" id="Phobius"/>
    </source>
</evidence>
<dbReference type="GO" id="GO:0005216">
    <property type="term" value="F:monoatomic ion channel activity"/>
    <property type="evidence" value="ECO:0007669"/>
    <property type="project" value="InterPro"/>
</dbReference>
<feature type="transmembrane region" description="Helical" evidence="5">
    <location>
        <begin position="953"/>
        <end position="979"/>
    </location>
</feature>
<keyword evidence="2 5" id="KW-0812">Transmembrane</keyword>
<dbReference type="EnsemblMetazoa" id="Aqu2.1.16373_001">
    <property type="protein sequence ID" value="Aqu2.1.16373_001"/>
    <property type="gene ID" value="Aqu2.1.16373"/>
</dbReference>
<dbReference type="PANTHER" id="PTHR13715:SF99">
    <property type="entry name" value="INOSITOL 1,4,5-TRISPHOSPHATE RECEPTOR-LIKE PROTEIN A"/>
    <property type="match status" value="1"/>
</dbReference>
<feature type="transmembrane region" description="Helical" evidence="5">
    <location>
        <begin position="1158"/>
        <end position="1177"/>
    </location>
</feature>
<evidence type="ECO:0000256" key="2">
    <source>
        <dbReference type="ARBA" id="ARBA00022692"/>
    </source>
</evidence>
<dbReference type="CDD" id="cd23280">
    <property type="entry name" value="beta-trefoil_MIR_itr-1-like"/>
    <property type="match status" value="1"/>
</dbReference>
<dbReference type="Pfam" id="PF00520">
    <property type="entry name" value="Ion_trans"/>
    <property type="match status" value="1"/>
</dbReference>
<dbReference type="Gene3D" id="2.80.10.50">
    <property type="match status" value="2"/>
</dbReference>
<dbReference type="GO" id="GO:0006816">
    <property type="term" value="P:calcium ion transport"/>
    <property type="evidence" value="ECO:0007669"/>
    <property type="project" value="InterPro"/>
</dbReference>
<feature type="transmembrane region" description="Helical" evidence="5">
    <location>
        <begin position="898"/>
        <end position="915"/>
    </location>
</feature>
<keyword evidence="3 5" id="KW-1133">Transmembrane helix</keyword>
<dbReference type="OrthoDB" id="300855at2759"/>
<sequence length="1294" mass="149689">MATGLDCPLHIYDGDIIQLYCPNESGYVYSEPRSPQKESDAIVICSKEDFLLNDFTEFCITLKKVSDEKLHSECGVQVVERIAYGSIVYLEHQASMKFMTVHDENNVSLLKLNTQGKVKNSGIQGDKKKKMFRILSPCQKLAWGKELKNNDAFMLESISCDSLMVHFSYNPQDNGYKPSLKPMGTVFIINLHCHMRLKQNPKSIKGGSLVYLASLLEMEAYIHGTGSFISSNYSVTKGGHAIEEPHEFKNPNLGPDWQLLECISETSKVGLIKFNEGNFKMLPQLGDTFFKIEKVSEERAGDPILFGEQCRIRHLFTLKYICVHEKNNVINIVLCDKECDHGRSIFKILPVSNPAHKKEVSCSDKVIFENIKTSTMYLSVNLKPHSLMDQAAIDQAAMDQAAMDHPLTLCRDRDVSRNQFEILQIEDYLVLRSYKYMVIGSLFKKSQNVIKDITKLKSEEEISMMRKLMGDEIFEAIRKHDEQPLSYDKQNEKNDEIDLHIKKIIYEKIWKHTEELKLIATILLKDNIEMLTEKGEMRTKIEKQMTCLENYFKQCETGVSTAKQSRDQVAIDIEVINDPQAQELLQLFHLFYKKHELSANYDEKDKSAETRDLSAENQQKLCKILSQLISIEKSDISYMSAWLLFEIYTKGKSHSTEDSRKEERSHSSDSTEDSWIKLQLSTMIAKGNSLLKQILTSSMDADSIEELNKLAKSCIDLHEVEVPEPNHARQTEAVGQTEVPNFKRQIEAPNFERQTKAFESGDVVPIEPNYKEMIELMKINEETISKKATVSLCGKSNESEDMWHYCLKWSKSVEIIHRENENSETLTRVYFPCDPDIHIKDKNRIQQSIKRSTPQEKLIDLLAWTEAVKADNSEQKNKLRKSKFIHLMFLKTKNARDFLLAFLTVFLNLLILLTVETPPGYNMPGNNICTTNETSCNITNIYFQPIPSPDIPLWSTIILSIIGFLHAILALLMVIEYFARNGGHLRFHLRNTFLKILITCNRRSSELEQPQSNEYFVVPILSFQPIYRIIFMFCSIVAWIPYPTLLRYLYCVCMLYPFLGFDVVLYILKALRKSLKQLFVVLLLCFVIMYIYAVISFALLNNYFSEDKDQFCGTLLQCFFTVSRLGFLTTLGSELDIRPSNDYESNFTLYFLRTFYDIIFFIVVTTLSLNIAIAILVDRFSAMREKKEDIEEDIENRCFICSIEKSEFDKRKKDFKKHVKEEHNMWNYILFIIHVQNLPENEHNALEKYISEKIRKMESEKTKNEDQKSIDFFPIFRAKSLPDYKAQAVVTPPT</sequence>
<reference evidence="7" key="1">
    <citation type="submission" date="2017-05" db="UniProtKB">
        <authorList>
            <consortium name="EnsemblMetazoa"/>
        </authorList>
    </citation>
    <scope>IDENTIFICATION</scope>
</reference>
<protein>
    <recommendedName>
        <fullName evidence="6">Ion transport domain-containing protein</fullName>
    </recommendedName>
</protein>
<dbReference type="GO" id="GO:0016020">
    <property type="term" value="C:membrane"/>
    <property type="evidence" value="ECO:0007669"/>
    <property type="project" value="UniProtKB-SubCell"/>
</dbReference>
<name>A0A1X7TN28_AMPQE</name>
<feature type="domain" description="Ion transport" evidence="6">
    <location>
        <begin position="940"/>
        <end position="1187"/>
    </location>
</feature>
<accession>A0A1X7TN28</accession>
<dbReference type="InterPro" id="IPR015925">
    <property type="entry name" value="Ryanodine_IP3_receptor"/>
</dbReference>
<proteinExistence type="predicted"/>
<evidence type="ECO:0000256" key="3">
    <source>
        <dbReference type="ARBA" id="ARBA00022989"/>
    </source>
</evidence>
<dbReference type="InterPro" id="IPR005821">
    <property type="entry name" value="Ion_trans_dom"/>
</dbReference>
<feature type="transmembrane region" description="Helical" evidence="5">
    <location>
        <begin position="1015"/>
        <end position="1040"/>
    </location>
</feature>
<feature type="transmembrane region" description="Helical" evidence="5">
    <location>
        <begin position="1080"/>
        <end position="1100"/>
    </location>
</feature>